<name>A0A6A5H821_CAERE</name>
<dbReference type="InterPro" id="IPR001304">
    <property type="entry name" value="C-type_lectin-like"/>
</dbReference>
<reference evidence="4 5" key="1">
    <citation type="submission" date="2019-12" db="EMBL/GenBank/DDBJ databases">
        <title>Chromosome-level assembly of the Caenorhabditis remanei genome.</title>
        <authorList>
            <person name="Teterina A.A."/>
            <person name="Willis J.H."/>
            <person name="Phillips P.C."/>
        </authorList>
    </citation>
    <scope>NUCLEOTIDE SEQUENCE [LARGE SCALE GENOMIC DNA]</scope>
    <source>
        <strain evidence="4 5">PX506</strain>
        <tissue evidence="4">Whole organism</tissue>
    </source>
</reference>
<dbReference type="SMART" id="SM00327">
    <property type="entry name" value="VWA"/>
    <property type="match status" value="1"/>
</dbReference>
<dbReference type="InterPro" id="IPR016187">
    <property type="entry name" value="CTDL_fold"/>
</dbReference>
<proteinExistence type="predicted"/>
<sequence>MLWTVLLLVLATTTPTQSQIVTDRSCGNDLSRLWLDIVFVVDNSKNMNMYKVFDTISSLFSPYVQIGTGYDDPRSTRVGFITYNWNATDVADFYKLQSYSDLSNQIQQLSTTPLSRRDETYIDTGLAAAIRMVNATQGLRDNYKKVVVFFTSQYNYYNTYPEDQAKLLKSWGATLITVNTGGDDNTQENLHDKIASKGMAFMMSDGNTTQGLQRALLATNCFCRPDWYQYHYPLKSTDIFSNYGVCVYRPAVAMNRISAQNYCHTLTDTSYLVSELDQQKRSFNWEYLNSKGSDPTHAFYNGLTSFNGSWWWDQPNGMPMWPLSPYSGAAPQRAGCVADMKYSDGTYSWTPISCTNLFRFLCESVACDTDNYCEF</sequence>
<feature type="domain" description="C-type lectin" evidence="2">
    <location>
        <begin position="242"/>
        <end position="363"/>
    </location>
</feature>
<gene>
    <name evidence="4" type="ORF">GCK72_003834</name>
</gene>
<dbReference type="PANTHER" id="PTHR31024">
    <property type="entry name" value="C-TYPE LECTIN"/>
    <property type="match status" value="1"/>
</dbReference>
<dbReference type="SUPFAM" id="SSF53300">
    <property type="entry name" value="vWA-like"/>
    <property type="match status" value="1"/>
</dbReference>
<evidence type="ECO:0000313" key="4">
    <source>
        <dbReference type="EMBL" id="KAF1763888.1"/>
    </source>
</evidence>
<dbReference type="RefSeq" id="XP_003099212.2">
    <property type="nucleotide sequence ID" value="XM_003099164.2"/>
</dbReference>
<feature type="signal peptide" evidence="1">
    <location>
        <begin position="1"/>
        <end position="18"/>
    </location>
</feature>
<accession>A0A6A5H821</accession>
<dbReference type="Pfam" id="PF00092">
    <property type="entry name" value="VWA"/>
    <property type="match status" value="1"/>
</dbReference>
<feature type="chain" id="PRO_5025454963" evidence="1">
    <location>
        <begin position="19"/>
        <end position="375"/>
    </location>
</feature>
<dbReference type="SUPFAM" id="SSF56436">
    <property type="entry name" value="C-type lectin-like"/>
    <property type="match status" value="1"/>
</dbReference>
<dbReference type="Proteomes" id="UP000483820">
    <property type="component" value="Chromosome II"/>
</dbReference>
<dbReference type="EMBL" id="WUAV01000002">
    <property type="protein sequence ID" value="KAF1763888.1"/>
    <property type="molecule type" value="Genomic_DNA"/>
</dbReference>
<dbReference type="InterPro" id="IPR016186">
    <property type="entry name" value="C-type_lectin-like/link_sf"/>
</dbReference>
<evidence type="ECO:0000259" key="2">
    <source>
        <dbReference type="PROSITE" id="PS50041"/>
    </source>
</evidence>
<protein>
    <submittedName>
        <fullName evidence="4">Uncharacterized protein</fullName>
    </submittedName>
</protein>
<dbReference type="Gene3D" id="3.10.100.10">
    <property type="entry name" value="Mannose-Binding Protein A, subunit A"/>
    <property type="match status" value="1"/>
</dbReference>
<dbReference type="InterPro" id="IPR036465">
    <property type="entry name" value="vWFA_dom_sf"/>
</dbReference>
<evidence type="ECO:0000259" key="3">
    <source>
        <dbReference type="PROSITE" id="PS50234"/>
    </source>
</evidence>
<evidence type="ECO:0000256" key="1">
    <source>
        <dbReference type="SAM" id="SignalP"/>
    </source>
</evidence>
<dbReference type="KEGG" id="crq:GCK72_003834"/>
<dbReference type="GO" id="GO:0045087">
    <property type="term" value="P:innate immune response"/>
    <property type="evidence" value="ECO:0007669"/>
    <property type="project" value="TreeGrafter"/>
</dbReference>
<dbReference type="PROSITE" id="PS50234">
    <property type="entry name" value="VWFA"/>
    <property type="match status" value="1"/>
</dbReference>
<dbReference type="CDD" id="cd00037">
    <property type="entry name" value="CLECT"/>
    <property type="match status" value="1"/>
</dbReference>
<dbReference type="SMART" id="SM00034">
    <property type="entry name" value="CLECT"/>
    <property type="match status" value="1"/>
</dbReference>
<evidence type="ECO:0000313" key="5">
    <source>
        <dbReference type="Proteomes" id="UP000483820"/>
    </source>
</evidence>
<dbReference type="PROSITE" id="PS50041">
    <property type="entry name" value="C_TYPE_LECTIN_2"/>
    <property type="match status" value="1"/>
</dbReference>
<organism evidence="4 5">
    <name type="scientific">Caenorhabditis remanei</name>
    <name type="common">Caenorhabditis vulgaris</name>
    <dbReference type="NCBI Taxonomy" id="31234"/>
    <lineage>
        <taxon>Eukaryota</taxon>
        <taxon>Metazoa</taxon>
        <taxon>Ecdysozoa</taxon>
        <taxon>Nematoda</taxon>
        <taxon>Chromadorea</taxon>
        <taxon>Rhabditida</taxon>
        <taxon>Rhabditina</taxon>
        <taxon>Rhabditomorpha</taxon>
        <taxon>Rhabditoidea</taxon>
        <taxon>Rhabditidae</taxon>
        <taxon>Peloderinae</taxon>
        <taxon>Caenorhabditis</taxon>
    </lineage>
</organism>
<dbReference type="GeneID" id="9802504"/>
<feature type="domain" description="VWFA" evidence="3">
    <location>
        <begin position="36"/>
        <end position="216"/>
    </location>
</feature>
<dbReference type="PANTHER" id="PTHR31024:SF8">
    <property type="entry name" value="C-TYPE LECTIN DOMAIN-CONTAINING PROTEIN"/>
    <property type="match status" value="1"/>
</dbReference>
<dbReference type="Gene3D" id="3.40.50.410">
    <property type="entry name" value="von Willebrand factor, type A domain"/>
    <property type="match status" value="1"/>
</dbReference>
<keyword evidence="1" id="KW-0732">Signal</keyword>
<dbReference type="AlphaFoldDB" id="A0A6A5H821"/>
<comment type="caution">
    <text evidence="4">The sequence shown here is derived from an EMBL/GenBank/DDBJ whole genome shotgun (WGS) entry which is preliminary data.</text>
</comment>
<dbReference type="InterPro" id="IPR002035">
    <property type="entry name" value="VWF_A"/>
</dbReference>
<dbReference type="CTD" id="9802504"/>